<keyword evidence="2" id="KW-0489">Methyltransferase</keyword>
<dbReference type="Proteomes" id="UP001198901">
    <property type="component" value="Unassembled WGS sequence"/>
</dbReference>
<dbReference type="SUPFAM" id="SSF53335">
    <property type="entry name" value="S-adenosyl-L-methionine-dependent methyltransferases"/>
    <property type="match status" value="1"/>
</dbReference>
<feature type="domain" description="Methyltransferase type 11" evidence="1">
    <location>
        <begin position="46"/>
        <end position="129"/>
    </location>
</feature>
<evidence type="ECO:0000313" key="2">
    <source>
        <dbReference type="EMBL" id="MCA0131983.1"/>
    </source>
</evidence>
<name>A0ABS7XPP0_9FLAO</name>
<dbReference type="InterPro" id="IPR029063">
    <property type="entry name" value="SAM-dependent_MTases_sf"/>
</dbReference>
<dbReference type="Pfam" id="PF08241">
    <property type="entry name" value="Methyltransf_11"/>
    <property type="match status" value="1"/>
</dbReference>
<dbReference type="GO" id="GO:0032259">
    <property type="term" value="P:methylation"/>
    <property type="evidence" value="ECO:0007669"/>
    <property type="project" value="UniProtKB-KW"/>
</dbReference>
<sequence length="238" mass="27687">MSREVNLKRLDNLKHINTSSNDYLAYLTFSRDLQNAVNEYAKGELLDIGCGNKPYEEWFNGLTSNYMGCDVVQSSSKKVDIICKANNIPLDDNSFDTIFSTQVIEHVEDIQGMLNEAYRLLRPEGIAIISGPMYWYLHEEPYDFYRFTKYGFKHIFNKSGFEILMIKENGGAWSTLGLMMNHTFSFQNPKANWVARGIKFIYRKLRLRVLVNKVFAYLDKKDYNTINTMNYVVVAKKN</sequence>
<reference evidence="3" key="1">
    <citation type="submission" date="2023-07" db="EMBL/GenBank/DDBJ databases">
        <authorList>
            <person name="Yue Y."/>
        </authorList>
    </citation>
    <scope>NUCLEOTIDE SEQUENCE [LARGE SCALE GENOMIC DNA]</scope>
    <source>
        <strain evidence="3">D23</strain>
    </source>
</reference>
<keyword evidence="3" id="KW-1185">Reference proteome</keyword>
<keyword evidence="2" id="KW-0808">Transferase</keyword>
<gene>
    <name evidence="2" type="ORF">LBU54_05260</name>
</gene>
<evidence type="ECO:0000259" key="1">
    <source>
        <dbReference type="Pfam" id="PF08241"/>
    </source>
</evidence>
<dbReference type="GO" id="GO:0008168">
    <property type="term" value="F:methyltransferase activity"/>
    <property type="evidence" value="ECO:0007669"/>
    <property type="project" value="UniProtKB-KW"/>
</dbReference>
<dbReference type="EMBL" id="JAIUJR010000002">
    <property type="protein sequence ID" value="MCA0131983.1"/>
    <property type="molecule type" value="Genomic_DNA"/>
</dbReference>
<protein>
    <submittedName>
        <fullName evidence="2">Class I SAM-dependent methyltransferase</fullName>
    </submittedName>
</protein>
<dbReference type="CDD" id="cd02440">
    <property type="entry name" value="AdoMet_MTases"/>
    <property type="match status" value="1"/>
</dbReference>
<dbReference type="RefSeq" id="WP_224526818.1">
    <property type="nucleotide sequence ID" value="NZ_JAIUJR010000002.1"/>
</dbReference>
<dbReference type="InterPro" id="IPR013216">
    <property type="entry name" value="Methyltransf_11"/>
</dbReference>
<dbReference type="Gene3D" id="3.40.50.150">
    <property type="entry name" value="Vaccinia Virus protein VP39"/>
    <property type="match status" value="1"/>
</dbReference>
<evidence type="ECO:0000313" key="3">
    <source>
        <dbReference type="Proteomes" id="UP001198901"/>
    </source>
</evidence>
<proteinExistence type="predicted"/>
<accession>A0ABS7XPP0</accession>
<organism evidence="2 3">
    <name type="scientific">Winogradskyella alexanderae</name>
    <dbReference type="NCBI Taxonomy" id="2877123"/>
    <lineage>
        <taxon>Bacteria</taxon>
        <taxon>Pseudomonadati</taxon>
        <taxon>Bacteroidota</taxon>
        <taxon>Flavobacteriia</taxon>
        <taxon>Flavobacteriales</taxon>
        <taxon>Flavobacteriaceae</taxon>
        <taxon>Winogradskyella</taxon>
    </lineage>
</organism>
<comment type="caution">
    <text evidence="2">The sequence shown here is derived from an EMBL/GenBank/DDBJ whole genome shotgun (WGS) entry which is preliminary data.</text>
</comment>